<keyword evidence="2" id="KW-1185">Reference proteome</keyword>
<accession>A0A3P7KYA2</accession>
<reference evidence="1 2" key="1">
    <citation type="submission" date="2018-11" db="EMBL/GenBank/DDBJ databases">
        <authorList>
            <consortium name="Pathogen Informatics"/>
        </authorList>
    </citation>
    <scope>NUCLEOTIDE SEQUENCE [LARGE SCALE GENOMIC DNA]</scope>
</reference>
<dbReference type="Proteomes" id="UP000270094">
    <property type="component" value="Unassembled WGS sequence"/>
</dbReference>
<name>A0A3P7KYA2_STRVU</name>
<dbReference type="EMBL" id="UYYB01023705">
    <property type="protein sequence ID" value="VDM72108.1"/>
    <property type="molecule type" value="Genomic_DNA"/>
</dbReference>
<proteinExistence type="predicted"/>
<organism evidence="1 2">
    <name type="scientific">Strongylus vulgaris</name>
    <name type="common">Blood worm</name>
    <dbReference type="NCBI Taxonomy" id="40348"/>
    <lineage>
        <taxon>Eukaryota</taxon>
        <taxon>Metazoa</taxon>
        <taxon>Ecdysozoa</taxon>
        <taxon>Nematoda</taxon>
        <taxon>Chromadorea</taxon>
        <taxon>Rhabditida</taxon>
        <taxon>Rhabditina</taxon>
        <taxon>Rhabditomorpha</taxon>
        <taxon>Strongyloidea</taxon>
        <taxon>Strongylidae</taxon>
        <taxon>Strongylus</taxon>
    </lineage>
</organism>
<evidence type="ECO:0000313" key="1">
    <source>
        <dbReference type="EMBL" id="VDM72108.1"/>
    </source>
</evidence>
<dbReference type="AlphaFoldDB" id="A0A3P7KYA2"/>
<protein>
    <submittedName>
        <fullName evidence="1">Uncharacterized protein</fullName>
    </submittedName>
</protein>
<gene>
    <name evidence="1" type="ORF">SVUK_LOCUS7106</name>
</gene>
<evidence type="ECO:0000313" key="2">
    <source>
        <dbReference type="Proteomes" id="UP000270094"/>
    </source>
</evidence>
<sequence>MYRSLLFYLRKFYDFSTTIPIFIFVSEET</sequence>